<dbReference type="GO" id="GO:0005886">
    <property type="term" value="C:plasma membrane"/>
    <property type="evidence" value="ECO:0007669"/>
    <property type="project" value="UniProtKB-SubCell"/>
</dbReference>
<evidence type="ECO:0000313" key="21">
    <source>
        <dbReference type="Proteomes" id="UP000501891"/>
    </source>
</evidence>
<evidence type="ECO:0000256" key="8">
    <source>
        <dbReference type="ARBA" id="ARBA00022573"/>
    </source>
</evidence>
<evidence type="ECO:0000256" key="17">
    <source>
        <dbReference type="ARBA" id="ARBA00048623"/>
    </source>
</evidence>
<comment type="catalytic activity">
    <reaction evidence="18 19">
        <text>alpha-ribazole 5'-phosphate + adenosylcob(III)inamide-GDP = adenosylcob(III)alamin 5'-phosphate + GMP + H(+)</text>
        <dbReference type="Rhea" id="RHEA:23560"/>
        <dbReference type="ChEBI" id="CHEBI:15378"/>
        <dbReference type="ChEBI" id="CHEBI:57918"/>
        <dbReference type="ChEBI" id="CHEBI:58115"/>
        <dbReference type="ChEBI" id="CHEBI:60487"/>
        <dbReference type="ChEBI" id="CHEBI:60493"/>
        <dbReference type="EC" id="2.7.8.26"/>
    </reaction>
</comment>
<comment type="subcellular location">
    <subcellularLocation>
        <location evidence="2 19">Cell membrane</location>
        <topology evidence="2 19">Multi-pass membrane protein</topology>
    </subcellularLocation>
</comment>
<evidence type="ECO:0000256" key="12">
    <source>
        <dbReference type="ARBA" id="ARBA00022989"/>
    </source>
</evidence>
<evidence type="ECO:0000256" key="11">
    <source>
        <dbReference type="ARBA" id="ARBA00022842"/>
    </source>
</evidence>
<evidence type="ECO:0000256" key="4">
    <source>
        <dbReference type="ARBA" id="ARBA00010561"/>
    </source>
</evidence>
<dbReference type="HAMAP" id="MF_00719">
    <property type="entry name" value="CobS"/>
    <property type="match status" value="1"/>
</dbReference>
<evidence type="ECO:0000256" key="3">
    <source>
        <dbReference type="ARBA" id="ARBA00004663"/>
    </source>
</evidence>
<evidence type="ECO:0000256" key="15">
    <source>
        <dbReference type="ARBA" id="ARBA00032605"/>
    </source>
</evidence>
<comment type="function">
    <text evidence="14 19">Joins adenosylcobinamide-GDP and alpha-ribazole to generate adenosylcobalamin (Ado-cobalamin). Also synthesizes adenosylcobalamin 5'-phosphate from adenosylcobinamide-GDP and alpha-ribazole 5'-phosphate.</text>
</comment>
<dbReference type="Proteomes" id="UP000501891">
    <property type="component" value="Chromosome"/>
</dbReference>
<comment type="pathway">
    <text evidence="3 19">Cofactor biosynthesis; adenosylcobalamin biosynthesis; adenosylcobalamin from cob(II)yrinate a,c-diamide: step 7/7.</text>
</comment>
<keyword evidence="21" id="KW-1185">Reference proteome</keyword>
<proteinExistence type="inferred from homology"/>
<keyword evidence="8 19" id="KW-0169">Cobalamin biosynthesis</keyword>
<feature type="transmembrane region" description="Helical" evidence="19">
    <location>
        <begin position="190"/>
        <end position="209"/>
    </location>
</feature>
<evidence type="ECO:0000256" key="9">
    <source>
        <dbReference type="ARBA" id="ARBA00022679"/>
    </source>
</evidence>
<feature type="transmembrane region" description="Helical" evidence="19">
    <location>
        <begin position="42"/>
        <end position="63"/>
    </location>
</feature>
<dbReference type="EMBL" id="CP051775">
    <property type="protein sequence ID" value="QJE73218.1"/>
    <property type="molecule type" value="Genomic_DNA"/>
</dbReference>
<dbReference type="KEGG" id="acru:HHL28_09060"/>
<keyword evidence="7 19" id="KW-1003">Cell membrane</keyword>
<dbReference type="InterPro" id="IPR003805">
    <property type="entry name" value="CobS"/>
</dbReference>
<dbReference type="PANTHER" id="PTHR34148:SF1">
    <property type="entry name" value="ADENOSYLCOBINAMIDE-GDP RIBAZOLETRANSFERASE"/>
    <property type="match status" value="1"/>
</dbReference>
<dbReference type="EC" id="2.7.8.26" evidence="5 19"/>
<evidence type="ECO:0000256" key="19">
    <source>
        <dbReference type="HAMAP-Rule" id="MF_00719"/>
    </source>
</evidence>
<comment type="cofactor">
    <cofactor evidence="1 19">
        <name>Mg(2+)</name>
        <dbReference type="ChEBI" id="CHEBI:18420"/>
    </cofactor>
</comment>
<evidence type="ECO:0000256" key="14">
    <source>
        <dbReference type="ARBA" id="ARBA00025228"/>
    </source>
</evidence>
<organism evidence="20 21">
    <name type="scientific">Aerophototrophica crusticola</name>
    <dbReference type="NCBI Taxonomy" id="1709002"/>
    <lineage>
        <taxon>Bacteria</taxon>
        <taxon>Pseudomonadati</taxon>
        <taxon>Pseudomonadota</taxon>
        <taxon>Alphaproteobacteria</taxon>
        <taxon>Rhodospirillales</taxon>
        <taxon>Rhodospirillaceae</taxon>
        <taxon>Aerophototrophica</taxon>
    </lineage>
</organism>
<evidence type="ECO:0000256" key="13">
    <source>
        <dbReference type="ARBA" id="ARBA00023136"/>
    </source>
</evidence>
<dbReference type="NCBIfam" id="TIGR00317">
    <property type="entry name" value="cobS"/>
    <property type="match status" value="1"/>
</dbReference>
<accession>A0A858R743</accession>
<comment type="similarity">
    <text evidence="4 19">Belongs to the CobS family.</text>
</comment>
<feature type="transmembrane region" description="Helical" evidence="19">
    <location>
        <begin position="215"/>
        <end position="234"/>
    </location>
</feature>
<evidence type="ECO:0000256" key="1">
    <source>
        <dbReference type="ARBA" id="ARBA00001946"/>
    </source>
</evidence>
<keyword evidence="9 19" id="KW-0808">Transferase</keyword>
<evidence type="ECO:0000256" key="2">
    <source>
        <dbReference type="ARBA" id="ARBA00004651"/>
    </source>
</evidence>
<reference evidence="20" key="1">
    <citation type="submission" date="2020-04" db="EMBL/GenBank/DDBJ databases">
        <title>A desert anoxygenic phototrophic bacterium fixes CO2 using RubisCO under aerobic conditions.</title>
        <authorList>
            <person name="Tang K."/>
        </authorList>
    </citation>
    <scope>NUCLEOTIDE SEQUENCE [LARGE SCALE GENOMIC DNA]</scope>
    <source>
        <strain evidence="20">MIMtkB3</strain>
    </source>
</reference>
<evidence type="ECO:0000256" key="10">
    <source>
        <dbReference type="ARBA" id="ARBA00022692"/>
    </source>
</evidence>
<evidence type="ECO:0000256" key="16">
    <source>
        <dbReference type="ARBA" id="ARBA00032853"/>
    </source>
</evidence>
<evidence type="ECO:0000256" key="18">
    <source>
        <dbReference type="ARBA" id="ARBA00049504"/>
    </source>
</evidence>
<gene>
    <name evidence="19 20" type="primary">cobS</name>
    <name evidence="20" type="ORF">HHL28_09060</name>
</gene>
<dbReference type="GO" id="GO:0009236">
    <property type="term" value="P:cobalamin biosynthetic process"/>
    <property type="evidence" value="ECO:0007669"/>
    <property type="project" value="UniProtKB-UniRule"/>
</dbReference>
<feature type="transmembrane region" description="Helical" evidence="19">
    <location>
        <begin position="69"/>
        <end position="89"/>
    </location>
</feature>
<name>A0A858R743_9PROT</name>
<evidence type="ECO:0000256" key="5">
    <source>
        <dbReference type="ARBA" id="ARBA00013200"/>
    </source>
</evidence>
<dbReference type="Pfam" id="PF02654">
    <property type="entry name" value="CobS"/>
    <property type="match status" value="1"/>
</dbReference>
<comment type="catalytic activity">
    <reaction evidence="17 19">
        <text>alpha-ribazole + adenosylcob(III)inamide-GDP = adenosylcob(III)alamin + GMP + H(+)</text>
        <dbReference type="Rhea" id="RHEA:16049"/>
        <dbReference type="ChEBI" id="CHEBI:10329"/>
        <dbReference type="ChEBI" id="CHEBI:15378"/>
        <dbReference type="ChEBI" id="CHEBI:18408"/>
        <dbReference type="ChEBI" id="CHEBI:58115"/>
        <dbReference type="ChEBI" id="CHEBI:60487"/>
        <dbReference type="EC" id="2.7.8.26"/>
    </reaction>
</comment>
<evidence type="ECO:0000256" key="7">
    <source>
        <dbReference type="ARBA" id="ARBA00022475"/>
    </source>
</evidence>
<feature type="transmembrane region" description="Helical" evidence="19">
    <location>
        <begin position="119"/>
        <end position="141"/>
    </location>
</feature>
<keyword evidence="11 19" id="KW-0460">Magnesium</keyword>
<dbReference type="AlphaFoldDB" id="A0A858R743"/>
<keyword evidence="10 19" id="KW-0812">Transmembrane</keyword>
<protein>
    <recommendedName>
        <fullName evidence="6 19">Adenosylcobinamide-GDP ribazoletransferase</fullName>
        <ecNumber evidence="5 19">2.7.8.26</ecNumber>
    </recommendedName>
    <alternativeName>
        <fullName evidence="16 19">Cobalamin synthase</fullName>
    </alternativeName>
    <alternativeName>
        <fullName evidence="15 19">Cobalamin-5'-phosphate synthase</fullName>
    </alternativeName>
</protein>
<evidence type="ECO:0000256" key="6">
    <source>
        <dbReference type="ARBA" id="ARBA00015850"/>
    </source>
</evidence>
<dbReference type="UniPathway" id="UPA00148">
    <property type="reaction ID" value="UER00238"/>
</dbReference>
<dbReference type="GO" id="GO:0051073">
    <property type="term" value="F:adenosylcobinamide-GDP ribazoletransferase activity"/>
    <property type="evidence" value="ECO:0007669"/>
    <property type="project" value="UniProtKB-UniRule"/>
</dbReference>
<keyword evidence="13 19" id="KW-0472">Membrane</keyword>
<sequence>MSDATRPQRPSALAEFTAALIFLTRLPIPWRGAWPDDLDRRALAWFPIVGALIGAAGGLAYWALGGLGLPPALAALLTVAGLMLLTGALHEDGLADVADGFGGGRDKARKLEIMKDSRVGTYGAAALVLALATRLAALSAIAHPRSVALALIGAHAFSRGLLPLLKLALPDARGTGLSAATGKPDSARALAALVVGFVFAATCLGKLALPGGGSMGLLVMAVAAGAVALMGWIAHRQVGGVTGDVLGASQQLSELAFLVGIVAAMGQAG</sequence>
<evidence type="ECO:0000313" key="20">
    <source>
        <dbReference type="EMBL" id="QJE73218.1"/>
    </source>
</evidence>
<keyword evidence="12 19" id="KW-1133">Transmembrane helix</keyword>
<dbReference type="GO" id="GO:0008818">
    <property type="term" value="F:cobalamin 5'-phosphate synthase activity"/>
    <property type="evidence" value="ECO:0007669"/>
    <property type="project" value="UniProtKB-UniRule"/>
</dbReference>
<dbReference type="PANTHER" id="PTHR34148">
    <property type="entry name" value="ADENOSYLCOBINAMIDE-GDP RIBAZOLETRANSFERASE"/>
    <property type="match status" value="1"/>
</dbReference>